<name>A0A0A1MMT3_9BACI</name>
<sequence>MNKGNSTIRLNDKGAVISMSNIIFSSKATAQNGRDGHVKSDDGIIDVNLVNPAGNKSDEKGSNPEQLFAAGYAACYDGALNLMASNQGKNITSETTAEVHFMKDPADDGFKIGATLHIKIEGVDQKEAEELAEAAHQFCPYSKATRGNIDVELKPTAV</sequence>
<evidence type="ECO:0000256" key="1">
    <source>
        <dbReference type="ARBA" id="ARBA00007378"/>
    </source>
</evidence>
<dbReference type="Gene3D" id="3.30.300.20">
    <property type="match status" value="1"/>
</dbReference>
<dbReference type="InterPro" id="IPR003718">
    <property type="entry name" value="OsmC/Ohr_fam"/>
</dbReference>
<dbReference type="InterPro" id="IPR015946">
    <property type="entry name" value="KH_dom-like_a/b"/>
</dbReference>
<dbReference type="PANTHER" id="PTHR33797">
    <property type="entry name" value="ORGANIC HYDROPEROXIDE RESISTANCE PROTEIN-LIKE"/>
    <property type="match status" value="1"/>
</dbReference>
<proteinExistence type="inferred from homology"/>
<evidence type="ECO:0000313" key="2">
    <source>
        <dbReference type="EMBL" id="CEI84358.1"/>
    </source>
</evidence>
<dbReference type="STRING" id="545501.BN997_04302"/>
<dbReference type="Gene3D" id="2.20.25.10">
    <property type="match status" value="1"/>
</dbReference>
<accession>A0A0A1MMT3</accession>
<evidence type="ECO:0000313" key="3">
    <source>
        <dbReference type="Proteomes" id="UP000040453"/>
    </source>
</evidence>
<keyword evidence="3" id="KW-1185">Reference proteome</keyword>
<dbReference type="NCBIfam" id="TIGR03561">
    <property type="entry name" value="organ_hyd_perox"/>
    <property type="match status" value="1"/>
</dbReference>
<protein>
    <submittedName>
        <fullName evidence="2">Organic hydroperoxide resistance protein OhrB</fullName>
    </submittedName>
</protein>
<organism evidence="2 3">
    <name type="scientific">Oceanobacillus oncorhynchi</name>
    <dbReference type="NCBI Taxonomy" id="545501"/>
    <lineage>
        <taxon>Bacteria</taxon>
        <taxon>Bacillati</taxon>
        <taxon>Bacillota</taxon>
        <taxon>Bacilli</taxon>
        <taxon>Bacillales</taxon>
        <taxon>Bacillaceae</taxon>
        <taxon>Oceanobacillus</taxon>
    </lineage>
</organism>
<dbReference type="EMBL" id="CDGG01000001">
    <property type="protein sequence ID" value="CEI84358.1"/>
    <property type="molecule type" value="Genomic_DNA"/>
</dbReference>
<dbReference type="InterPro" id="IPR036102">
    <property type="entry name" value="OsmC/Ohrsf"/>
</dbReference>
<dbReference type="PANTHER" id="PTHR33797:SF2">
    <property type="entry name" value="ORGANIC HYDROPEROXIDE RESISTANCE PROTEIN-LIKE"/>
    <property type="match status" value="1"/>
</dbReference>
<dbReference type="AlphaFoldDB" id="A0A0A1MMT3"/>
<comment type="similarity">
    <text evidence="1">Belongs to the OsmC/Ohr family.</text>
</comment>
<dbReference type="GO" id="GO:0006979">
    <property type="term" value="P:response to oxidative stress"/>
    <property type="evidence" value="ECO:0007669"/>
    <property type="project" value="InterPro"/>
</dbReference>
<dbReference type="Pfam" id="PF02566">
    <property type="entry name" value="OsmC"/>
    <property type="match status" value="1"/>
</dbReference>
<dbReference type="SUPFAM" id="SSF82784">
    <property type="entry name" value="OsmC-like"/>
    <property type="match status" value="1"/>
</dbReference>
<dbReference type="InterPro" id="IPR019953">
    <property type="entry name" value="OHR"/>
</dbReference>
<gene>
    <name evidence="2" type="primary">ohrB</name>
    <name evidence="2" type="ORF">BN997_04302</name>
</gene>
<dbReference type="Proteomes" id="UP000040453">
    <property type="component" value="Unassembled WGS sequence"/>
</dbReference>
<reference evidence="2 3" key="1">
    <citation type="submission" date="2014-11" db="EMBL/GenBank/DDBJ databases">
        <authorList>
            <person name="Urmite Genomes Urmite Genomes"/>
        </authorList>
    </citation>
    <scope>NUCLEOTIDE SEQUENCE [LARGE SCALE GENOMIC DNA]</scope>
    <source>
        <strain evidence="2 3">Oc5</strain>
    </source>
</reference>